<dbReference type="CDD" id="cd01948">
    <property type="entry name" value="EAL"/>
    <property type="match status" value="1"/>
</dbReference>
<dbReference type="SUPFAM" id="SSF55073">
    <property type="entry name" value="Nucleotide cyclase"/>
    <property type="match status" value="1"/>
</dbReference>
<dbReference type="InterPro" id="IPR001633">
    <property type="entry name" value="EAL_dom"/>
</dbReference>
<dbReference type="SMART" id="SM00052">
    <property type="entry name" value="EAL"/>
    <property type="match status" value="1"/>
</dbReference>
<dbReference type="AlphaFoldDB" id="F4QS83"/>
<dbReference type="InterPro" id="IPR029787">
    <property type="entry name" value="Nucleotide_cyclase"/>
</dbReference>
<dbReference type="Pfam" id="PF00990">
    <property type="entry name" value="GGDEF"/>
    <property type="match status" value="1"/>
</dbReference>
<dbReference type="STRING" id="715226.ABI_40200"/>
<evidence type="ECO:0000313" key="4">
    <source>
        <dbReference type="EMBL" id="EGF89603.1"/>
    </source>
</evidence>
<dbReference type="Proteomes" id="UP000006512">
    <property type="component" value="Unassembled WGS sequence"/>
</dbReference>
<dbReference type="PANTHER" id="PTHR44757">
    <property type="entry name" value="DIGUANYLATE CYCLASE DGCP"/>
    <property type="match status" value="1"/>
</dbReference>
<dbReference type="PANTHER" id="PTHR44757:SF2">
    <property type="entry name" value="BIOFILM ARCHITECTURE MAINTENANCE PROTEIN MBAA"/>
    <property type="match status" value="1"/>
</dbReference>
<evidence type="ECO:0000259" key="2">
    <source>
        <dbReference type="PROSITE" id="PS50883"/>
    </source>
</evidence>
<accession>F4QS83</accession>
<feature type="domain" description="GGDEF" evidence="3">
    <location>
        <begin position="266"/>
        <end position="399"/>
    </location>
</feature>
<proteinExistence type="predicted"/>
<feature type="transmembrane region" description="Helical" evidence="1">
    <location>
        <begin position="147"/>
        <end position="172"/>
    </location>
</feature>
<feature type="transmembrane region" description="Helical" evidence="1">
    <location>
        <begin position="192"/>
        <end position="215"/>
    </location>
</feature>
<dbReference type="Gene3D" id="3.20.20.450">
    <property type="entry name" value="EAL domain"/>
    <property type="match status" value="1"/>
</dbReference>
<dbReference type="CDD" id="cd01949">
    <property type="entry name" value="GGDEF"/>
    <property type="match status" value="1"/>
</dbReference>
<feature type="domain" description="EAL" evidence="2">
    <location>
        <begin position="408"/>
        <end position="658"/>
    </location>
</feature>
<dbReference type="PROSITE" id="PS50887">
    <property type="entry name" value="GGDEF"/>
    <property type="match status" value="1"/>
</dbReference>
<dbReference type="PROSITE" id="PS50883">
    <property type="entry name" value="EAL"/>
    <property type="match status" value="1"/>
</dbReference>
<evidence type="ECO:0000256" key="1">
    <source>
        <dbReference type="SAM" id="Phobius"/>
    </source>
</evidence>
<dbReference type="InterPro" id="IPR000160">
    <property type="entry name" value="GGDEF_dom"/>
</dbReference>
<feature type="transmembrane region" description="Helical" evidence="1">
    <location>
        <begin position="88"/>
        <end position="109"/>
    </location>
</feature>
<organism evidence="4 5">
    <name type="scientific">Asticcacaulis biprosthecium C19</name>
    <dbReference type="NCBI Taxonomy" id="715226"/>
    <lineage>
        <taxon>Bacteria</taxon>
        <taxon>Pseudomonadati</taxon>
        <taxon>Pseudomonadota</taxon>
        <taxon>Alphaproteobacteria</taxon>
        <taxon>Caulobacterales</taxon>
        <taxon>Caulobacteraceae</taxon>
        <taxon>Asticcacaulis</taxon>
    </lineage>
</organism>
<dbReference type="SUPFAM" id="SSF141868">
    <property type="entry name" value="EAL domain-like"/>
    <property type="match status" value="1"/>
</dbReference>
<sequence>MTEDIAPAVLSRYAARSAQVSQPLLRLWYAISGETPSNDAWSGEEMGVTRRDEAVAMAQVTRRYLLIAAVFFSYMCLSRIFRETGMNMVILAVTSAVTAVTAIVFQRLSLRHRDDPRLPEIGSGIVNLLMIANPVAYQLLHFDQSRMINFLFLFIMFAISGASFRVLLASSLACYTAMMTVGMAKMPDGMTVYAWTSLGGLAMAIGMGSVVRLTLYRAVRARVVADRLREEAQMLADCDVLTALPNRRSFFRELERNLAVLRARKVPFDLALIDLDGFKPINDLYGHSVGDHLLVEVGERLRQICGITGLPARMGGDEFAIVLAGQRSEDELKAFGAQLCDALRQTYHLSGVNANISGSVGFVHCDDASVSTSQLLERADYALYYAKQNMRGAPVIFTERHEAEMRDFSLVDQTLRGSDLDAEFSIVFQPQVDIVENRTVSFEALARWDSARLGVVRPDIFIKAAERSGLITQITQILLSKALKHMAEWPEEMRASFNLSARDIRSATAIANICDTVERSGIDPRRIEFEITETAMLTDFDQACEALSRLKVMGARIAIDDFGSGYSSLGYLHRLPVDKIKIDRSFVVQLVKHGTTLKIIKTIIDLCRNLHLECVVEGVETEAELNNLRQVRARYIQGYVFSKPMPAGEVAGFLATEGERLSLAG</sequence>
<dbReference type="InterPro" id="IPR035919">
    <property type="entry name" value="EAL_sf"/>
</dbReference>
<dbReference type="eggNOG" id="COG5001">
    <property type="taxonomic scope" value="Bacteria"/>
</dbReference>
<dbReference type="InterPro" id="IPR052155">
    <property type="entry name" value="Biofilm_reg_signaling"/>
</dbReference>
<dbReference type="SMART" id="SM00267">
    <property type="entry name" value="GGDEF"/>
    <property type="match status" value="1"/>
</dbReference>
<feature type="transmembrane region" description="Helical" evidence="1">
    <location>
        <begin position="64"/>
        <end position="81"/>
    </location>
</feature>
<protein>
    <submittedName>
        <fullName evidence="4">Diguanylate cyclase GGDEF domain protein</fullName>
    </submittedName>
</protein>
<keyword evidence="1" id="KW-0472">Membrane</keyword>
<reference evidence="5" key="1">
    <citation type="submission" date="2011-03" db="EMBL/GenBank/DDBJ databases">
        <title>Draft genome sequence of Brevundimonas diminuta.</title>
        <authorList>
            <person name="Brown P.J.B."/>
            <person name="Buechlein A."/>
            <person name="Hemmerich C."/>
            <person name="Brun Y.V."/>
        </authorList>
    </citation>
    <scope>NUCLEOTIDE SEQUENCE [LARGE SCALE GENOMIC DNA]</scope>
    <source>
        <strain evidence="5">C19</strain>
    </source>
</reference>
<keyword evidence="1" id="KW-0812">Transmembrane</keyword>
<dbReference type="InterPro" id="IPR043128">
    <property type="entry name" value="Rev_trsase/Diguanyl_cyclase"/>
</dbReference>
<evidence type="ECO:0000313" key="5">
    <source>
        <dbReference type="Proteomes" id="UP000006512"/>
    </source>
</evidence>
<feature type="transmembrane region" description="Helical" evidence="1">
    <location>
        <begin position="121"/>
        <end position="140"/>
    </location>
</feature>
<dbReference type="RefSeq" id="WP_006274798.1">
    <property type="nucleotide sequence ID" value="NZ_GL883080.1"/>
</dbReference>
<dbReference type="NCBIfam" id="TIGR00254">
    <property type="entry name" value="GGDEF"/>
    <property type="match status" value="1"/>
</dbReference>
<gene>
    <name evidence="4" type="ORF">ABI_40200</name>
</gene>
<keyword evidence="5" id="KW-1185">Reference proteome</keyword>
<dbReference type="EMBL" id="GL883080">
    <property type="protein sequence ID" value="EGF89603.1"/>
    <property type="molecule type" value="Genomic_DNA"/>
</dbReference>
<dbReference type="Pfam" id="PF00563">
    <property type="entry name" value="EAL"/>
    <property type="match status" value="1"/>
</dbReference>
<keyword evidence="1" id="KW-1133">Transmembrane helix</keyword>
<dbReference type="Gene3D" id="3.30.70.270">
    <property type="match status" value="1"/>
</dbReference>
<evidence type="ECO:0000259" key="3">
    <source>
        <dbReference type="PROSITE" id="PS50887"/>
    </source>
</evidence>
<name>F4QS83_9CAUL</name>
<dbReference type="HOGENOM" id="CLU_000445_70_49_5"/>